<dbReference type="RefSeq" id="WP_181887142.1">
    <property type="nucleotide sequence ID" value="NZ_CP059472.1"/>
</dbReference>
<keyword evidence="10" id="KW-0645">Protease</keyword>
<dbReference type="Proteomes" id="UP000539710">
    <property type="component" value="Unassembled WGS sequence"/>
</dbReference>
<dbReference type="EMBL" id="CP059472">
    <property type="protein sequence ID" value="QMS97622.1"/>
    <property type="molecule type" value="Genomic_DNA"/>
</dbReference>
<dbReference type="Proteomes" id="UP000515349">
    <property type="component" value="Chromosome"/>
</dbReference>
<evidence type="ECO:0000313" key="12">
    <source>
        <dbReference type="Proteomes" id="UP000539710"/>
    </source>
</evidence>
<protein>
    <submittedName>
        <fullName evidence="10">Rhomboid family intramembrane serine protease</fullName>
    </submittedName>
</protein>
<dbReference type="InterPro" id="IPR022764">
    <property type="entry name" value="Peptidase_S54_rhomboid_dom"/>
</dbReference>
<keyword evidence="12" id="KW-1185">Reference proteome</keyword>
<sequence>MFREITPLVKAIIVINVILFILTNYIYPNLLYYLAAYYPMSESFKSWQIITHMFAHGGWMHLLFNMFTLFSFGPVLEKILGQRKFIIFYLVCGLGSFVIYNLWNYFHILQLSQKLIALNVNPAAVFANADIFNINNSYYNSLNPGGKELFQLLVTPMVGASGAIFGVITAFAILFPNAELMMMFIPVPIKAKVLLPIVIAGSLFLGFSQFEGDNIAHFAHLGGALIGFLWIRNWKNNQNRFDRF</sequence>
<dbReference type="PANTHER" id="PTHR43731:SF14">
    <property type="entry name" value="PRESENILIN-ASSOCIATED RHOMBOID-LIKE PROTEIN, MITOCHONDRIAL"/>
    <property type="match status" value="1"/>
</dbReference>
<gene>
    <name evidence="10" type="ORF">H1R16_07760</name>
    <name evidence="9" type="ORF">H2507_07680</name>
</gene>
<evidence type="ECO:0000256" key="1">
    <source>
        <dbReference type="ARBA" id="ARBA00004141"/>
    </source>
</evidence>
<evidence type="ECO:0000259" key="8">
    <source>
        <dbReference type="Pfam" id="PF01694"/>
    </source>
</evidence>
<dbReference type="KEGG" id="cbau:H1R16_07760"/>
<comment type="similarity">
    <text evidence="2">Belongs to the peptidase S54 family.</text>
</comment>
<reference evidence="10 11" key="1">
    <citation type="submission" date="2020-07" db="EMBL/GenBank/DDBJ databases">
        <title>Chryseobacterium sp.cx-624.</title>
        <authorList>
            <person name="Yang C."/>
        </authorList>
    </citation>
    <scope>NUCLEOTIDE SEQUENCE [LARGE SCALE GENOMIC DNA]</scope>
    <source>
        <strain evidence="10">Cx-624</strain>
        <strain evidence="11">cx-624</strain>
    </source>
</reference>
<accession>A0A7D7LLG5</accession>
<feature type="transmembrane region" description="Helical" evidence="7">
    <location>
        <begin position="85"/>
        <end position="103"/>
    </location>
</feature>
<evidence type="ECO:0000256" key="6">
    <source>
        <dbReference type="ARBA" id="ARBA00023136"/>
    </source>
</evidence>
<evidence type="ECO:0000256" key="4">
    <source>
        <dbReference type="ARBA" id="ARBA00022801"/>
    </source>
</evidence>
<evidence type="ECO:0000256" key="5">
    <source>
        <dbReference type="ARBA" id="ARBA00022989"/>
    </source>
</evidence>
<feature type="transmembrane region" description="Helical" evidence="7">
    <location>
        <begin position="187"/>
        <end position="208"/>
    </location>
</feature>
<keyword evidence="3 7" id="KW-0812">Transmembrane</keyword>
<evidence type="ECO:0000256" key="2">
    <source>
        <dbReference type="ARBA" id="ARBA00009045"/>
    </source>
</evidence>
<name>A0A7D7LLG5_9FLAO</name>
<feature type="domain" description="Peptidase S54 rhomboid" evidence="8">
    <location>
        <begin position="45"/>
        <end position="230"/>
    </location>
</feature>
<organism evidence="10 11">
    <name type="scientific">Marnyiella aurantia</name>
    <dbReference type="NCBI Taxonomy" id="2758037"/>
    <lineage>
        <taxon>Bacteria</taxon>
        <taxon>Pseudomonadati</taxon>
        <taxon>Bacteroidota</taxon>
        <taxon>Flavobacteriia</taxon>
        <taxon>Flavobacteriales</taxon>
        <taxon>Weeksellaceae</taxon>
        <taxon>Marnyiella</taxon>
    </lineage>
</organism>
<evidence type="ECO:0000256" key="3">
    <source>
        <dbReference type="ARBA" id="ARBA00022692"/>
    </source>
</evidence>
<feature type="transmembrane region" description="Helical" evidence="7">
    <location>
        <begin position="214"/>
        <end position="231"/>
    </location>
</feature>
<dbReference type="GO" id="GO:0004252">
    <property type="term" value="F:serine-type endopeptidase activity"/>
    <property type="evidence" value="ECO:0007669"/>
    <property type="project" value="InterPro"/>
</dbReference>
<evidence type="ECO:0000313" key="9">
    <source>
        <dbReference type="EMBL" id="MBA5247044.1"/>
    </source>
</evidence>
<reference evidence="9" key="3">
    <citation type="submission" date="2020-07" db="EMBL/GenBank/DDBJ databases">
        <authorList>
            <person name="Yang C."/>
        </authorList>
    </citation>
    <scope>NUCLEOTIDE SEQUENCE</scope>
    <source>
        <strain evidence="9">Cx-624</strain>
    </source>
</reference>
<keyword evidence="4" id="KW-0378">Hydrolase</keyword>
<reference evidence="12" key="2">
    <citation type="submission" date="2020-07" db="EMBL/GenBank/DDBJ databases">
        <title>Flavobacterium sp. xlx-214.</title>
        <authorList>
            <person name="Yang C."/>
        </authorList>
    </citation>
    <scope>NUCLEOTIDE SEQUENCE [LARGE SCALE GENOMIC DNA]</scope>
    <source>
        <strain evidence="12">CX-624</strain>
    </source>
</reference>
<keyword evidence="5 7" id="KW-1133">Transmembrane helix</keyword>
<proteinExistence type="inferred from homology"/>
<dbReference type="PANTHER" id="PTHR43731">
    <property type="entry name" value="RHOMBOID PROTEASE"/>
    <property type="match status" value="1"/>
</dbReference>
<dbReference type="AlphaFoldDB" id="A0A7D7LLG5"/>
<evidence type="ECO:0000313" key="10">
    <source>
        <dbReference type="EMBL" id="QMS97622.1"/>
    </source>
</evidence>
<feature type="transmembrane region" description="Helical" evidence="7">
    <location>
        <begin position="47"/>
        <end position="73"/>
    </location>
</feature>
<dbReference type="SUPFAM" id="SSF144091">
    <property type="entry name" value="Rhomboid-like"/>
    <property type="match status" value="1"/>
</dbReference>
<dbReference type="InterPro" id="IPR035952">
    <property type="entry name" value="Rhomboid-like_sf"/>
</dbReference>
<keyword evidence="6 7" id="KW-0472">Membrane</keyword>
<feature type="transmembrane region" description="Helical" evidence="7">
    <location>
        <begin position="7"/>
        <end position="27"/>
    </location>
</feature>
<evidence type="ECO:0000256" key="7">
    <source>
        <dbReference type="SAM" id="Phobius"/>
    </source>
</evidence>
<feature type="transmembrane region" description="Helical" evidence="7">
    <location>
        <begin position="149"/>
        <end position="175"/>
    </location>
</feature>
<dbReference type="InterPro" id="IPR050925">
    <property type="entry name" value="Rhomboid_protease_S54"/>
</dbReference>
<evidence type="ECO:0000313" key="11">
    <source>
        <dbReference type="Proteomes" id="UP000515349"/>
    </source>
</evidence>
<comment type="subcellular location">
    <subcellularLocation>
        <location evidence="1">Membrane</location>
        <topology evidence="1">Multi-pass membrane protein</topology>
    </subcellularLocation>
</comment>
<dbReference type="EMBL" id="JACEUX010000002">
    <property type="protein sequence ID" value="MBA5247044.1"/>
    <property type="molecule type" value="Genomic_DNA"/>
</dbReference>
<dbReference type="GO" id="GO:0016020">
    <property type="term" value="C:membrane"/>
    <property type="evidence" value="ECO:0007669"/>
    <property type="project" value="UniProtKB-SubCell"/>
</dbReference>
<dbReference type="Pfam" id="PF01694">
    <property type="entry name" value="Rhomboid"/>
    <property type="match status" value="1"/>
</dbReference>
<dbReference type="GO" id="GO:0006508">
    <property type="term" value="P:proteolysis"/>
    <property type="evidence" value="ECO:0007669"/>
    <property type="project" value="UniProtKB-KW"/>
</dbReference>
<dbReference type="Gene3D" id="1.20.1540.10">
    <property type="entry name" value="Rhomboid-like"/>
    <property type="match status" value="1"/>
</dbReference>